<accession>B4NPT8</accession>
<dbReference type="Proteomes" id="UP000007798">
    <property type="component" value="Unassembled WGS sequence"/>
</dbReference>
<dbReference type="STRING" id="7260.B4NPT8"/>
<dbReference type="OrthoDB" id="6357136at2759"/>
<dbReference type="Pfam" id="PF16062">
    <property type="entry name" value="MavL-like"/>
    <property type="match status" value="1"/>
</dbReference>
<dbReference type="AlphaFoldDB" id="B4NPT8"/>
<gene>
    <name evidence="1" type="primary">Dwil\GK14526</name>
    <name evidence="1" type="ORF">Dwil_GK14526</name>
</gene>
<dbReference type="PhylomeDB" id="B4NPT8"/>
<proteinExistence type="predicted"/>
<reference evidence="1 2" key="1">
    <citation type="journal article" date="2007" name="Nature">
        <title>Evolution of genes and genomes on the Drosophila phylogeny.</title>
        <authorList>
            <consortium name="Drosophila 12 Genomes Consortium"/>
            <person name="Clark A.G."/>
            <person name="Eisen M.B."/>
            <person name="Smith D.R."/>
            <person name="Bergman C.M."/>
            <person name="Oliver B."/>
            <person name="Markow T.A."/>
            <person name="Kaufman T.C."/>
            <person name="Kellis M."/>
            <person name="Gelbart W."/>
            <person name="Iyer V.N."/>
            <person name="Pollard D.A."/>
            <person name="Sackton T.B."/>
            <person name="Larracuente A.M."/>
            <person name="Singh N.D."/>
            <person name="Abad J.P."/>
            <person name="Abt D.N."/>
            <person name="Adryan B."/>
            <person name="Aguade M."/>
            <person name="Akashi H."/>
            <person name="Anderson W.W."/>
            <person name="Aquadro C.F."/>
            <person name="Ardell D.H."/>
            <person name="Arguello R."/>
            <person name="Artieri C.G."/>
            <person name="Barbash D.A."/>
            <person name="Barker D."/>
            <person name="Barsanti P."/>
            <person name="Batterham P."/>
            <person name="Batzoglou S."/>
            <person name="Begun D."/>
            <person name="Bhutkar A."/>
            <person name="Blanco E."/>
            <person name="Bosak S.A."/>
            <person name="Bradley R.K."/>
            <person name="Brand A.D."/>
            <person name="Brent M.R."/>
            <person name="Brooks A.N."/>
            <person name="Brown R.H."/>
            <person name="Butlin R.K."/>
            <person name="Caggese C."/>
            <person name="Calvi B.R."/>
            <person name="Bernardo de Carvalho A."/>
            <person name="Caspi A."/>
            <person name="Castrezana S."/>
            <person name="Celniker S.E."/>
            <person name="Chang J.L."/>
            <person name="Chapple C."/>
            <person name="Chatterji S."/>
            <person name="Chinwalla A."/>
            <person name="Civetta A."/>
            <person name="Clifton S.W."/>
            <person name="Comeron J.M."/>
            <person name="Costello J.C."/>
            <person name="Coyne J.A."/>
            <person name="Daub J."/>
            <person name="David R.G."/>
            <person name="Delcher A.L."/>
            <person name="Delehaunty K."/>
            <person name="Do C.B."/>
            <person name="Ebling H."/>
            <person name="Edwards K."/>
            <person name="Eickbush T."/>
            <person name="Evans J.D."/>
            <person name="Filipski A."/>
            <person name="Findeiss S."/>
            <person name="Freyhult E."/>
            <person name="Fulton L."/>
            <person name="Fulton R."/>
            <person name="Garcia A.C."/>
            <person name="Gardiner A."/>
            <person name="Garfield D.A."/>
            <person name="Garvin B.E."/>
            <person name="Gibson G."/>
            <person name="Gilbert D."/>
            <person name="Gnerre S."/>
            <person name="Godfrey J."/>
            <person name="Good R."/>
            <person name="Gotea V."/>
            <person name="Gravely B."/>
            <person name="Greenberg A.J."/>
            <person name="Griffiths-Jones S."/>
            <person name="Gross S."/>
            <person name="Guigo R."/>
            <person name="Gustafson E.A."/>
            <person name="Haerty W."/>
            <person name="Hahn M.W."/>
            <person name="Halligan D.L."/>
            <person name="Halpern A.L."/>
            <person name="Halter G.M."/>
            <person name="Han M.V."/>
            <person name="Heger A."/>
            <person name="Hillier L."/>
            <person name="Hinrichs A.S."/>
            <person name="Holmes I."/>
            <person name="Hoskins R.A."/>
            <person name="Hubisz M.J."/>
            <person name="Hultmark D."/>
            <person name="Huntley M.A."/>
            <person name="Jaffe D.B."/>
            <person name="Jagadeeshan S."/>
            <person name="Jeck W.R."/>
            <person name="Johnson J."/>
            <person name="Jones C.D."/>
            <person name="Jordan W.C."/>
            <person name="Karpen G.H."/>
            <person name="Kataoka E."/>
            <person name="Keightley P.D."/>
            <person name="Kheradpour P."/>
            <person name="Kirkness E.F."/>
            <person name="Koerich L.B."/>
            <person name="Kristiansen K."/>
            <person name="Kudrna D."/>
            <person name="Kulathinal R.J."/>
            <person name="Kumar S."/>
            <person name="Kwok R."/>
            <person name="Lander E."/>
            <person name="Langley C.H."/>
            <person name="Lapoint R."/>
            <person name="Lazzaro B.P."/>
            <person name="Lee S.J."/>
            <person name="Levesque L."/>
            <person name="Li R."/>
            <person name="Lin C.F."/>
            <person name="Lin M.F."/>
            <person name="Lindblad-Toh K."/>
            <person name="Llopart A."/>
            <person name="Long M."/>
            <person name="Low L."/>
            <person name="Lozovsky E."/>
            <person name="Lu J."/>
            <person name="Luo M."/>
            <person name="Machado C.A."/>
            <person name="Makalowski W."/>
            <person name="Marzo M."/>
            <person name="Matsuda M."/>
            <person name="Matzkin L."/>
            <person name="McAllister B."/>
            <person name="McBride C.S."/>
            <person name="McKernan B."/>
            <person name="McKernan K."/>
            <person name="Mendez-Lago M."/>
            <person name="Minx P."/>
            <person name="Mollenhauer M.U."/>
            <person name="Montooth K."/>
            <person name="Mount S.M."/>
            <person name="Mu X."/>
            <person name="Myers E."/>
            <person name="Negre B."/>
            <person name="Newfeld S."/>
            <person name="Nielsen R."/>
            <person name="Noor M.A."/>
            <person name="O'Grady P."/>
            <person name="Pachter L."/>
            <person name="Papaceit M."/>
            <person name="Parisi M.J."/>
            <person name="Parisi M."/>
            <person name="Parts L."/>
            <person name="Pedersen J.S."/>
            <person name="Pesole G."/>
            <person name="Phillippy A.M."/>
            <person name="Ponting C.P."/>
            <person name="Pop M."/>
            <person name="Porcelli D."/>
            <person name="Powell J.R."/>
            <person name="Prohaska S."/>
            <person name="Pruitt K."/>
            <person name="Puig M."/>
            <person name="Quesneville H."/>
            <person name="Ram K.R."/>
            <person name="Rand D."/>
            <person name="Rasmussen M.D."/>
            <person name="Reed L.K."/>
            <person name="Reenan R."/>
            <person name="Reily A."/>
            <person name="Remington K.A."/>
            <person name="Rieger T.T."/>
            <person name="Ritchie M.G."/>
            <person name="Robin C."/>
            <person name="Rogers Y.H."/>
            <person name="Rohde C."/>
            <person name="Rozas J."/>
            <person name="Rubenfield M.J."/>
            <person name="Ruiz A."/>
            <person name="Russo S."/>
            <person name="Salzberg S.L."/>
            <person name="Sanchez-Gracia A."/>
            <person name="Saranga D.J."/>
            <person name="Sato H."/>
            <person name="Schaeffer S.W."/>
            <person name="Schatz M.C."/>
            <person name="Schlenke T."/>
            <person name="Schwartz R."/>
            <person name="Segarra C."/>
            <person name="Singh R.S."/>
            <person name="Sirot L."/>
            <person name="Sirota M."/>
            <person name="Sisneros N.B."/>
            <person name="Smith C.D."/>
            <person name="Smith T.F."/>
            <person name="Spieth J."/>
            <person name="Stage D.E."/>
            <person name="Stark A."/>
            <person name="Stephan W."/>
            <person name="Strausberg R.L."/>
            <person name="Strempel S."/>
            <person name="Sturgill D."/>
            <person name="Sutton G."/>
            <person name="Sutton G.G."/>
            <person name="Tao W."/>
            <person name="Teichmann S."/>
            <person name="Tobari Y.N."/>
            <person name="Tomimura Y."/>
            <person name="Tsolas J.M."/>
            <person name="Valente V.L."/>
            <person name="Venter E."/>
            <person name="Venter J.C."/>
            <person name="Vicario S."/>
            <person name="Vieira F.G."/>
            <person name="Vilella A.J."/>
            <person name="Villasante A."/>
            <person name="Walenz B."/>
            <person name="Wang J."/>
            <person name="Wasserman M."/>
            <person name="Watts T."/>
            <person name="Wilson D."/>
            <person name="Wilson R.K."/>
            <person name="Wing R.A."/>
            <person name="Wolfner M.F."/>
            <person name="Wong A."/>
            <person name="Wong G.K."/>
            <person name="Wu C.I."/>
            <person name="Wu G."/>
            <person name="Yamamoto D."/>
            <person name="Yang H.P."/>
            <person name="Yang S.P."/>
            <person name="Yorke J.A."/>
            <person name="Yoshida K."/>
            <person name="Zdobnov E."/>
            <person name="Zhang P."/>
            <person name="Zhang Y."/>
            <person name="Zimin A.V."/>
            <person name="Baldwin J."/>
            <person name="Abdouelleil A."/>
            <person name="Abdulkadir J."/>
            <person name="Abebe A."/>
            <person name="Abera B."/>
            <person name="Abreu J."/>
            <person name="Acer S.C."/>
            <person name="Aftuck L."/>
            <person name="Alexander A."/>
            <person name="An P."/>
            <person name="Anderson E."/>
            <person name="Anderson S."/>
            <person name="Arachi H."/>
            <person name="Azer M."/>
            <person name="Bachantsang P."/>
            <person name="Barry A."/>
            <person name="Bayul T."/>
            <person name="Berlin A."/>
            <person name="Bessette D."/>
            <person name="Bloom T."/>
            <person name="Blye J."/>
            <person name="Boguslavskiy L."/>
            <person name="Bonnet C."/>
            <person name="Boukhgalter B."/>
            <person name="Bourzgui I."/>
            <person name="Brown A."/>
            <person name="Cahill P."/>
            <person name="Channer S."/>
            <person name="Cheshatsang Y."/>
            <person name="Chuda L."/>
            <person name="Citroen M."/>
            <person name="Collymore A."/>
            <person name="Cooke P."/>
            <person name="Costello M."/>
            <person name="D'Aco K."/>
            <person name="Daza R."/>
            <person name="De Haan G."/>
            <person name="DeGray S."/>
            <person name="DeMaso C."/>
            <person name="Dhargay N."/>
            <person name="Dooley K."/>
            <person name="Dooley E."/>
            <person name="Doricent M."/>
            <person name="Dorje P."/>
            <person name="Dorjee K."/>
            <person name="Dupes A."/>
            <person name="Elong R."/>
            <person name="Falk J."/>
            <person name="Farina A."/>
            <person name="Faro S."/>
            <person name="Ferguson D."/>
            <person name="Fisher S."/>
            <person name="Foley C.D."/>
            <person name="Franke A."/>
            <person name="Friedrich D."/>
            <person name="Gadbois L."/>
            <person name="Gearin G."/>
            <person name="Gearin C.R."/>
            <person name="Giannoukos G."/>
            <person name="Goode T."/>
            <person name="Graham J."/>
            <person name="Grandbois E."/>
            <person name="Grewal S."/>
            <person name="Gyaltsen K."/>
            <person name="Hafez N."/>
            <person name="Hagos B."/>
            <person name="Hall J."/>
            <person name="Henson C."/>
            <person name="Hollinger A."/>
            <person name="Honan T."/>
            <person name="Huard M.D."/>
            <person name="Hughes L."/>
            <person name="Hurhula B."/>
            <person name="Husby M.E."/>
            <person name="Kamat A."/>
            <person name="Kanga B."/>
            <person name="Kashin S."/>
            <person name="Khazanovich D."/>
            <person name="Kisner P."/>
            <person name="Lance K."/>
            <person name="Lara M."/>
            <person name="Lee W."/>
            <person name="Lennon N."/>
            <person name="Letendre F."/>
            <person name="LeVine R."/>
            <person name="Lipovsky A."/>
            <person name="Liu X."/>
            <person name="Liu J."/>
            <person name="Liu S."/>
            <person name="Lokyitsang T."/>
            <person name="Lokyitsang Y."/>
            <person name="Lubonja R."/>
            <person name="Lui A."/>
            <person name="MacDonald P."/>
            <person name="Magnisalis V."/>
            <person name="Maru K."/>
            <person name="Matthews C."/>
            <person name="McCusker W."/>
            <person name="McDonough S."/>
            <person name="Mehta T."/>
            <person name="Meldrim J."/>
            <person name="Meneus L."/>
            <person name="Mihai O."/>
            <person name="Mihalev A."/>
            <person name="Mihova T."/>
            <person name="Mittelman R."/>
            <person name="Mlenga V."/>
            <person name="Montmayeur A."/>
            <person name="Mulrain L."/>
            <person name="Navidi A."/>
            <person name="Naylor J."/>
            <person name="Negash T."/>
            <person name="Nguyen T."/>
            <person name="Nguyen N."/>
            <person name="Nicol R."/>
            <person name="Norbu C."/>
            <person name="Norbu N."/>
            <person name="Novod N."/>
            <person name="O'Neill B."/>
            <person name="Osman S."/>
            <person name="Markiewicz E."/>
            <person name="Oyono O.L."/>
            <person name="Patti C."/>
            <person name="Phunkhang P."/>
            <person name="Pierre F."/>
            <person name="Priest M."/>
            <person name="Raghuraman S."/>
            <person name="Rege F."/>
            <person name="Reyes R."/>
            <person name="Rise C."/>
            <person name="Rogov P."/>
            <person name="Ross K."/>
            <person name="Ryan E."/>
            <person name="Settipalli S."/>
            <person name="Shea T."/>
            <person name="Sherpa N."/>
            <person name="Shi L."/>
            <person name="Shih D."/>
            <person name="Sparrow T."/>
            <person name="Spaulding J."/>
            <person name="Stalker J."/>
            <person name="Stange-Thomann N."/>
            <person name="Stavropoulos S."/>
            <person name="Stone C."/>
            <person name="Strader C."/>
            <person name="Tesfaye S."/>
            <person name="Thomson T."/>
            <person name="Thoulutsang Y."/>
            <person name="Thoulutsang D."/>
            <person name="Topham K."/>
            <person name="Topping I."/>
            <person name="Tsamla T."/>
            <person name="Vassiliev H."/>
            <person name="Vo A."/>
            <person name="Wangchuk T."/>
            <person name="Wangdi T."/>
            <person name="Weiand M."/>
            <person name="Wilkinson J."/>
            <person name="Wilson A."/>
            <person name="Yadav S."/>
            <person name="Young G."/>
            <person name="Yu Q."/>
            <person name="Zembek L."/>
            <person name="Zhong D."/>
            <person name="Zimmer A."/>
            <person name="Zwirko Z."/>
            <person name="Jaffe D.B."/>
            <person name="Alvarez P."/>
            <person name="Brockman W."/>
            <person name="Butler J."/>
            <person name="Chin C."/>
            <person name="Gnerre S."/>
            <person name="Grabherr M."/>
            <person name="Kleber M."/>
            <person name="Mauceli E."/>
            <person name="MacCallum I."/>
        </authorList>
    </citation>
    <scope>NUCLEOTIDE SEQUENCE [LARGE SCALE GENOMIC DNA]</scope>
    <source>
        <strain evidence="2">Tucson 14030-0811.24</strain>
    </source>
</reference>
<dbReference type="OMA" id="PVVTYAW"/>
<dbReference type="InterPro" id="IPR032063">
    <property type="entry name" value="MavL-like"/>
</dbReference>
<protein>
    <submittedName>
        <fullName evidence="1">Uncharacterized protein</fullName>
    </submittedName>
</protein>
<organism evidence="1 2">
    <name type="scientific">Drosophila willistoni</name>
    <name type="common">Fruit fly</name>
    <dbReference type="NCBI Taxonomy" id="7260"/>
    <lineage>
        <taxon>Eukaryota</taxon>
        <taxon>Metazoa</taxon>
        <taxon>Ecdysozoa</taxon>
        <taxon>Arthropoda</taxon>
        <taxon>Hexapoda</taxon>
        <taxon>Insecta</taxon>
        <taxon>Pterygota</taxon>
        <taxon>Neoptera</taxon>
        <taxon>Endopterygota</taxon>
        <taxon>Diptera</taxon>
        <taxon>Brachycera</taxon>
        <taxon>Muscomorpha</taxon>
        <taxon>Ephydroidea</taxon>
        <taxon>Drosophilidae</taxon>
        <taxon>Drosophila</taxon>
        <taxon>Sophophora</taxon>
    </lineage>
</organism>
<evidence type="ECO:0000313" key="2">
    <source>
        <dbReference type="Proteomes" id="UP000007798"/>
    </source>
</evidence>
<dbReference type="EMBL" id="CH964291">
    <property type="protein sequence ID" value="EDW86528.1"/>
    <property type="molecule type" value="Genomic_DNA"/>
</dbReference>
<sequence>MSVAATSWPPVELPNISDAAYQLLMECSSVAKPQIEVDLDKFKEVSQNFPIKFGIDTCRVKSQPASRYEVIQEQIASAYPVIHERTLLLYLNFLEHKKKFGNSKELPIYKDLSLTDFVQRLLSKRCVYFFGGGDSYLLLDGQKGHGGIEQIGTEDQKPPLILQNVLSYDEIKLAALLYASTHSEFINNGSRSNAGIVQPDKSTIETEGVIIGMIGARFERDAVMDCEDVLITPTQNTAAHGYGSMENGTRATDYRLLWRNFYGEPKDFVNDQVIVDGKRFIQLARYEKFDAVVMHKRYAITFDTLLLEAQARAKKADKPAYIHLVGYGLGVWKISDEQERIFFEAFEERLLALIEMDLLSHIGVVHFSWFHLKKVGGLYNGAVIPQKSHSGIKIFISVRNPGDKLMENMLPVVTYAWDGNALPGNEFWANMLVGTGDPAAACSTLISELQNPHINLKYMSGSNLHIASLRHGLLHIGEFAQKVTQKGHN</sequence>
<dbReference type="eggNOG" id="ENOG502QV0E">
    <property type="taxonomic scope" value="Eukaryota"/>
</dbReference>
<dbReference type="HOGENOM" id="CLU_042117_0_0_1"/>
<evidence type="ECO:0000313" key="1">
    <source>
        <dbReference type="EMBL" id="EDW86528.1"/>
    </source>
</evidence>
<keyword evidence="2" id="KW-1185">Reference proteome</keyword>
<dbReference type="KEGG" id="dwi:6652827"/>
<dbReference type="InParanoid" id="B4NPT8"/>
<name>B4NPT8_DROWI</name>